<feature type="transmembrane region" description="Helical" evidence="1">
    <location>
        <begin position="142"/>
        <end position="163"/>
    </location>
</feature>
<dbReference type="EMBL" id="CP002467">
    <property type="protein sequence ID" value="ADV81154.1"/>
    <property type="molecule type" value="Genomic_DNA"/>
</dbReference>
<feature type="transmembrane region" description="Helical" evidence="1">
    <location>
        <begin position="446"/>
        <end position="466"/>
    </location>
</feature>
<accession>E8V1F9</accession>
<feature type="transmembrane region" description="Helical" evidence="1">
    <location>
        <begin position="208"/>
        <end position="225"/>
    </location>
</feature>
<feature type="transmembrane region" description="Helical" evidence="1">
    <location>
        <begin position="86"/>
        <end position="106"/>
    </location>
</feature>
<dbReference type="RefSeq" id="WP_013566887.1">
    <property type="nucleotide sequence ID" value="NC_014963.1"/>
</dbReference>
<dbReference type="STRING" id="401053.AciPR4_0317"/>
<evidence type="ECO:0000313" key="2">
    <source>
        <dbReference type="EMBL" id="ADV81154.1"/>
    </source>
</evidence>
<dbReference type="OrthoDB" id="996005at2"/>
<reference evidence="2 3" key="1">
    <citation type="journal article" date="2012" name="Stand. Genomic Sci.">
        <title>Complete genome sequence of Terriglobus saanensis type strain SP1PR4(T), an Acidobacteria from tundra soil.</title>
        <authorList>
            <person name="Rawat S.R."/>
            <person name="Mannisto M.K."/>
            <person name="Starovoytov V."/>
            <person name="Goodwin L."/>
            <person name="Nolan M."/>
            <person name="Hauser L."/>
            <person name="Land M."/>
            <person name="Davenport K.W."/>
            <person name="Woyke T."/>
            <person name="Haggblom M.M."/>
        </authorList>
    </citation>
    <scope>NUCLEOTIDE SEQUENCE</scope>
    <source>
        <strain evidence="3">ATCC BAA-1853 / DSM 23119 / SP1PR4</strain>
    </source>
</reference>
<name>E8V1F9_TERSS</name>
<dbReference type="AlphaFoldDB" id="E8V1F9"/>
<feature type="transmembrane region" description="Helical" evidence="1">
    <location>
        <begin position="415"/>
        <end position="434"/>
    </location>
</feature>
<gene>
    <name evidence="2" type="ordered locus">AciPR4_0317</name>
</gene>
<keyword evidence="3" id="KW-1185">Reference proteome</keyword>
<dbReference type="eggNOG" id="ENOG5032VZR">
    <property type="taxonomic scope" value="Bacteria"/>
</dbReference>
<feature type="transmembrane region" description="Helical" evidence="1">
    <location>
        <begin position="175"/>
        <end position="202"/>
    </location>
</feature>
<proteinExistence type="predicted"/>
<protein>
    <recommendedName>
        <fullName evidence="4">Glycosyltransferase RgtA/B/C/D-like domain-containing protein</fullName>
    </recommendedName>
</protein>
<sequence length="506" mass="57081">MTVRSPLTGKSRYLYPALLTAIFLLSRGLALAAGLRYSAIELVWFWQVLDFDVLHHHLLRGLLHLHGQPPLYNALIGLALKTAPDAIGWVLLGGQILLGLAAALAVYSTLVRLRLKPLIGFAIALILMLNPSAILYEFDALYTQLVYGMLCLLAFALTCYVQLRTRRWLCAALGLGLALTLVRATYQWIWLAVLCALLWWFIPEARRRTALTSLVFIGLSLLWPLKNLVLFHHFATSTWLPYSVAKHWKAEDPAVAKWAAEGKLPTFTYSEAEGAEKETEWLKTRWRAQERGVPELDSLTKSVGGAANWNSLALLRMHEAQAKDVSFLLRHYPQPLSTDAIASIRLYFEPTSRYFLISQNEAAGQYRRLAKVTHTLDRVCCNLFGLPPDFRSDYRPADQAAPKDHSTTMQLFQRLCLGGIVLFLLAMTALASVAKWSFWKTSPDRRVMTILLGWTIVWVFVVTNLVETGENMRFRFETQAMAAVVAALFLQQIWEAFHGHAKARAN</sequence>
<organism evidence="2 3">
    <name type="scientific">Terriglobus saanensis (strain ATCC BAA-1853 / DSM 23119 / SP1PR4)</name>
    <dbReference type="NCBI Taxonomy" id="401053"/>
    <lineage>
        <taxon>Bacteria</taxon>
        <taxon>Pseudomonadati</taxon>
        <taxon>Acidobacteriota</taxon>
        <taxon>Terriglobia</taxon>
        <taxon>Terriglobales</taxon>
        <taxon>Acidobacteriaceae</taxon>
        <taxon>Terriglobus</taxon>
    </lineage>
</organism>
<keyword evidence="1" id="KW-0812">Transmembrane</keyword>
<dbReference type="KEGG" id="tsa:AciPR4_0317"/>
<keyword evidence="1" id="KW-0472">Membrane</keyword>
<keyword evidence="1" id="KW-1133">Transmembrane helix</keyword>
<evidence type="ECO:0008006" key="4">
    <source>
        <dbReference type="Google" id="ProtNLM"/>
    </source>
</evidence>
<dbReference type="Proteomes" id="UP000006844">
    <property type="component" value="Chromosome"/>
</dbReference>
<feature type="transmembrane region" description="Helical" evidence="1">
    <location>
        <begin position="118"/>
        <end position="136"/>
    </location>
</feature>
<evidence type="ECO:0000313" key="3">
    <source>
        <dbReference type="Proteomes" id="UP000006844"/>
    </source>
</evidence>
<evidence type="ECO:0000256" key="1">
    <source>
        <dbReference type="SAM" id="Phobius"/>
    </source>
</evidence>
<dbReference type="HOGENOM" id="CLU_551951_0_0_0"/>